<organism evidence="2 3">
    <name type="scientific">Pyronema omphalodes (strain CBS 100304)</name>
    <name type="common">Pyronema confluens</name>
    <dbReference type="NCBI Taxonomy" id="1076935"/>
    <lineage>
        <taxon>Eukaryota</taxon>
        <taxon>Fungi</taxon>
        <taxon>Dikarya</taxon>
        <taxon>Ascomycota</taxon>
        <taxon>Pezizomycotina</taxon>
        <taxon>Pezizomycetes</taxon>
        <taxon>Pezizales</taxon>
        <taxon>Pyronemataceae</taxon>
        <taxon>Pyronema</taxon>
    </lineage>
</organism>
<evidence type="ECO:0000256" key="1">
    <source>
        <dbReference type="SAM" id="SignalP"/>
    </source>
</evidence>
<feature type="signal peptide" evidence="1">
    <location>
        <begin position="1"/>
        <end position="19"/>
    </location>
</feature>
<reference evidence="2 3" key="1">
    <citation type="journal article" date="2013" name="PLoS Genet.">
        <title>The genome and development-dependent transcriptomes of Pyronema confluens: a window into fungal evolution.</title>
        <authorList>
            <person name="Traeger S."/>
            <person name="Altegoer F."/>
            <person name="Freitag M."/>
            <person name="Gabaldon T."/>
            <person name="Kempken F."/>
            <person name="Kumar A."/>
            <person name="Marcet-Houben M."/>
            <person name="Poggeler S."/>
            <person name="Stajich J.E."/>
            <person name="Nowrousian M."/>
        </authorList>
    </citation>
    <scope>NUCLEOTIDE SEQUENCE [LARGE SCALE GENOMIC DNA]</scope>
    <source>
        <strain evidence="3">CBS 100304</strain>
        <tissue evidence="2">Vegetative mycelium</tissue>
    </source>
</reference>
<accession>U4L7N1</accession>
<dbReference type="AlphaFoldDB" id="U4L7N1"/>
<proteinExistence type="predicted"/>
<sequence>MKFFPFLLAYITILPPVTASTKSLDFRYDDVWIASIISKANDEFVELDNNFEHALAYEQEIYKKGQQCYWTECGRFGLCRLYYQYDDFEACGGGNGRDYKIWCCSKESG</sequence>
<dbReference type="EMBL" id="HF935723">
    <property type="protein sequence ID" value="CCX12662.1"/>
    <property type="molecule type" value="Genomic_DNA"/>
</dbReference>
<keyword evidence="1" id="KW-0732">Signal</keyword>
<feature type="chain" id="PRO_5004651723" evidence="1">
    <location>
        <begin position="20"/>
        <end position="109"/>
    </location>
</feature>
<gene>
    <name evidence="2" type="ORF">PCON_12256</name>
</gene>
<dbReference type="Proteomes" id="UP000018144">
    <property type="component" value="Unassembled WGS sequence"/>
</dbReference>
<evidence type="ECO:0000313" key="3">
    <source>
        <dbReference type="Proteomes" id="UP000018144"/>
    </source>
</evidence>
<keyword evidence="3" id="KW-1185">Reference proteome</keyword>
<name>U4L7N1_PYROM</name>
<evidence type="ECO:0000313" key="2">
    <source>
        <dbReference type="EMBL" id="CCX12662.1"/>
    </source>
</evidence>
<protein>
    <submittedName>
        <fullName evidence="2">Uncharacterized protein</fullName>
    </submittedName>
</protein>